<evidence type="ECO:0000313" key="5">
    <source>
        <dbReference type="Proteomes" id="UP000236333"/>
    </source>
</evidence>
<keyword evidence="5" id="KW-1185">Reference proteome</keyword>
<evidence type="ECO:0000256" key="2">
    <source>
        <dbReference type="ARBA" id="ARBA00022490"/>
    </source>
</evidence>
<dbReference type="AlphaFoldDB" id="A0A2J8ADX8"/>
<feature type="compositionally biased region" description="Low complexity" evidence="3">
    <location>
        <begin position="378"/>
        <end position="401"/>
    </location>
</feature>
<dbReference type="Proteomes" id="UP000236333">
    <property type="component" value="Unassembled WGS sequence"/>
</dbReference>
<dbReference type="GO" id="GO:0000976">
    <property type="term" value="F:transcription cis-regulatory region binding"/>
    <property type="evidence" value="ECO:0007669"/>
    <property type="project" value="TreeGrafter"/>
</dbReference>
<dbReference type="PANTHER" id="PTHR12983:SF9">
    <property type="entry name" value="E3 UBIQUITIN-PROTEIN LIGASE RNF10"/>
    <property type="match status" value="1"/>
</dbReference>
<dbReference type="EMBL" id="PGGS01000048">
    <property type="protein sequence ID" value="PNH10725.1"/>
    <property type="molecule type" value="Genomic_DNA"/>
</dbReference>
<comment type="subcellular location">
    <subcellularLocation>
        <location evidence="1">Cytoplasm</location>
    </subcellularLocation>
</comment>
<feature type="compositionally biased region" description="Polar residues" evidence="3">
    <location>
        <begin position="419"/>
        <end position="428"/>
    </location>
</feature>
<name>A0A2J8ADX8_9CHLO</name>
<accession>A0A2J8ADX8</accession>
<evidence type="ECO:0000256" key="1">
    <source>
        <dbReference type="ARBA" id="ARBA00004496"/>
    </source>
</evidence>
<organism evidence="4 5">
    <name type="scientific">Tetrabaena socialis</name>
    <dbReference type="NCBI Taxonomy" id="47790"/>
    <lineage>
        <taxon>Eukaryota</taxon>
        <taxon>Viridiplantae</taxon>
        <taxon>Chlorophyta</taxon>
        <taxon>core chlorophytes</taxon>
        <taxon>Chlorophyceae</taxon>
        <taxon>CS clade</taxon>
        <taxon>Chlamydomonadales</taxon>
        <taxon>Tetrabaenaceae</taxon>
        <taxon>Tetrabaena</taxon>
    </lineage>
</organism>
<reference evidence="4 5" key="1">
    <citation type="journal article" date="2017" name="Mol. Biol. Evol.">
        <title>The 4-celled Tetrabaena socialis nuclear genome reveals the essential components for genetic control of cell number at the origin of multicellularity in the volvocine lineage.</title>
        <authorList>
            <person name="Featherston J."/>
            <person name="Arakaki Y."/>
            <person name="Hanschen E.R."/>
            <person name="Ferris P.J."/>
            <person name="Michod R.E."/>
            <person name="Olson B.J.S.C."/>
            <person name="Nozaki H."/>
            <person name="Durand P.M."/>
        </authorList>
    </citation>
    <scope>NUCLEOTIDE SEQUENCE [LARGE SCALE GENOMIC DNA]</scope>
    <source>
        <strain evidence="4 5">NIES-571</strain>
    </source>
</reference>
<keyword evidence="2" id="KW-0963">Cytoplasm</keyword>
<feature type="region of interest" description="Disordered" evidence="3">
    <location>
        <begin position="309"/>
        <end position="331"/>
    </location>
</feature>
<evidence type="ECO:0000313" key="4">
    <source>
        <dbReference type="EMBL" id="PNH10725.1"/>
    </source>
</evidence>
<dbReference type="InterPro" id="IPR039739">
    <property type="entry name" value="MAG2/RNF10"/>
</dbReference>
<feature type="region of interest" description="Disordered" evidence="3">
    <location>
        <begin position="131"/>
        <end position="156"/>
    </location>
</feature>
<dbReference type="GO" id="GO:0005737">
    <property type="term" value="C:cytoplasm"/>
    <property type="evidence" value="ECO:0007669"/>
    <property type="project" value="UniProtKB-SubCell"/>
</dbReference>
<dbReference type="GO" id="GO:0045944">
    <property type="term" value="P:positive regulation of transcription by RNA polymerase II"/>
    <property type="evidence" value="ECO:0007669"/>
    <property type="project" value="TreeGrafter"/>
</dbReference>
<proteinExistence type="predicted"/>
<dbReference type="OrthoDB" id="302966at2759"/>
<feature type="region of interest" description="Disordered" evidence="3">
    <location>
        <begin position="378"/>
        <end position="428"/>
    </location>
</feature>
<comment type="caution">
    <text evidence="4">The sequence shown here is derived from an EMBL/GenBank/DDBJ whole genome shotgun (WGS) entry which is preliminary data.</text>
</comment>
<dbReference type="PANTHER" id="PTHR12983">
    <property type="entry name" value="RING FINGER 10 FAMILY MEMBER"/>
    <property type="match status" value="1"/>
</dbReference>
<evidence type="ECO:0000256" key="3">
    <source>
        <dbReference type="SAM" id="MobiDB-lite"/>
    </source>
</evidence>
<gene>
    <name evidence="4" type="ORF">TSOC_002495</name>
</gene>
<protein>
    <submittedName>
        <fullName evidence="4">RING finger protein 10</fullName>
    </submittedName>
</protein>
<sequence>MRGVEGHGGKSIRCLLAHYGSYDSFPPLITGRLLELEDVVQTEATRRRWRFLAHLPLSGAFRLCELALGELLPPEALAPFAEELAARDKRRRRQRADERRQAAAEAAAVARAAAARVGPTADELAAMPSLGQMASAGGGGELETEEASEPCGSNAGGRQRAASFGLGTELRVPLLGLLTSRHRCLFSSAPVPAAPPTPLPGLVAAAGAAATALAMEMQLTAAEVAESLALQASLEDAAAEAAGGGGGGGGGVSFAHITKMGYAATGPALGTSPPQYAYGTAAAAGPPPAGAWGARTAGGSIGPAAVAAPAAPSSPWGGGGGGSGAAAATNPAGTPGGSWGVAAAAAPGGAAGAPIGVWGSGKGAAAVKVGGLAAAVAAAPPSTGKSAAPAAGAGADPDATGGVSGGSAKKSKSGKGTLLFSTGNARKY</sequence>